<accession>A0AA37QF31</accession>
<sequence length="344" mass="35091">MPDTTHALDALRHPAFARALDAGHAAAAAGQWSAAAARFTDAVDAADGADAAAAVALTNLGQALARAGRWSDAADALRRAAETREALVEAGVAAPAVAARGWSDVAALLAAAGPEDEARDALRRARARLGGADDLALHDALRETAALIGEEAPAFDAVAPLDLELPTPDVEQEQPAAPAAPAAPTASDGDETVDADWRPTPVFEADASDDDEEDLSALLALAAGPPVPEPATVELEAGDSLAAALDAAIEWTPTPAHALPAVAAAPAEPRVAVEPDDEDDLDAEPELLTPGVDFAELQTSAPAQTSGPRGQRLAAIDAIVELTEERQETKRGGLRGLLRKLTGR</sequence>
<feature type="region of interest" description="Disordered" evidence="1">
    <location>
        <begin position="170"/>
        <end position="196"/>
    </location>
</feature>
<evidence type="ECO:0008006" key="4">
    <source>
        <dbReference type="Google" id="ProtNLM"/>
    </source>
</evidence>
<dbReference type="RefSeq" id="WP_284352116.1">
    <property type="nucleotide sequence ID" value="NZ_BRXS01000006.1"/>
</dbReference>
<organism evidence="2 3">
    <name type="scientific">Roseisolibacter agri</name>
    <dbReference type="NCBI Taxonomy" id="2014610"/>
    <lineage>
        <taxon>Bacteria</taxon>
        <taxon>Pseudomonadati</taxon>
        <taxon>Gemmatimonadota</taxon>
        <taxon>Gemmatimonadia</taxon>
        <taxon>Gemmatimonadales</taxon>
        <taxon>Gemmatimonadaceae</taxon>
        <taxon>Roseisolibacter</taxon>
    </lineage>
</organism>
<comment type="caution">
    <text evidence="2">The sequence shown here is derived from an EMBL/GenBank/DDBJ whole genome shotgun (WGS) entry which is preliminary data.</text>
</comment>
<gene>
    <name evidence="2" type="ORF">rosag_41940</name>
</gene>
<evidence type="ECO:0000313" key="3">
    <source>
        <dbReference type="Proteomes" id="UP001161325"/>
    </source>
</evidence>
<dbReference type="EMBL" id="BRXS01000006">
    <property type="protein sequence ID" value="GLC27681.1"/>
    <property type="molecule type" value="Genomic_DNA"/>
</dbReference>
<reference evidence="2" key="1">
    <citation type="submission" date="2022-08" db="EMBL/GenBank/DDBJ databases">
        <title>Draft genome sequencing of Roseisolibacter agri AW1220.</title>
        <authorList>
            <person name="Tobiishi Y."/>
            <person name="Tonouchi A."/>
        </authorList>
    </citation>
    <scope>NUCLEOTIDE SEQUENCE</scope>
    <source>
        <strain evidence="2">AW1220</strain>
    </source>
</reference>
<feature type="region of interest" description="Disordered" evidence="1">
    <location>
        <begin position="325"/>
        <end position="344"/>
    </location>
</feature>
<protein>
    <recommendedName>
        <fullName evidence="4">Tetratricopeptide repeat protein</fullName>
    </recommendedName>
</protein>
<proteinExistence type="predicted"/>
<evidence type="ECO:0000256" key="1">
    <source>
        <dbReference type="SAM" id="MobiDB-lite"/>
    </source>
</evidence>
<dbReference type="AlphaFoldDB" id="A0AA37QF31"/>
<dbReference type="Proteomes" id="UP001161325">
    <property type="component" value="Unassembled WGS sequence"/>
</dbReference>
<keyword evidence="3" id="KW-1185">Reference proteome</keyword>
<feature type="compositionally biased region" description="Low complexity" evidence="1">
    <location>
        <begin position="175"/>
        <end position="186"/>
    </location>
</feature>
<dbReference type="Gene3D" id="1.25.40.10">
    <property type="entry name" value="Tetratricopeptide repeat domain"/>
    <property type="match status" value="1"/>
</dbReference>
<name>A0AA37QF31_9BACT</name>
<dbReference type="InterPro" id="IPR011990">
    <property type="entry name" value="TPR-like_helical_dom_sf"/>
</dbReference>
<evidence type="ECO:0000313" key="2">
    <source>
        <dbReference type="EMBL" id="GLC27681.1"/>
    </source>
</evidence>
<dbReference type="SUPFAM" id="SSF48452">
    <property type="entry name" value="TPR-like"/>
    <property type="match status" value="1"/>
</dbReference>